<dbReference type="InterPro" id="IPR008919">
    <property type="entry name" value="Retrov_capsid_N"/>
</dbReference>
<reference evidence="3" key="1">
    <citation type="submission" date="2025-08" db="UniProtKB">
        <authorList>
            <consortium name="Ensembl"/>
        </authorList>
    </citation>
    <scope>IDENTIFICATION</scope>
</reference>
<protein>
    <recommendedName>
        <fullName evidence="2">Core shell protein Gag P30 domain-containing protein</fullName>
    </recommendedName>
</protein>
<dbReference type="AlphaFoldDB" id="A0A663F7C0"/>
<dbReference type="GeneTree" id="ENSGT01030000235299"/>
<dbReference type="SUPFAM" id="SSF47943">
    <property type="entry name" value="Retrovirus capsid protein, N-terminal core domain"/>
    <property type="match status" value="1"/>
</dbReference>
<evidence type="ECO:0000256" key="1">
    <source>
        <dbReference type="SAM" id="MobiDB-lite"/>
    </source>
</evidence>
<dbReference type="PANTHER" id="PTHR33166">
    <property type="entry name" value="GAG_P30 DOMAIN-CONTAINING PROTEIN"/>
    <property type="match status" value="1"/>
</dbReference>
<dbReference type="Ensembl" id="ENSACCT00020021245.1">
    <property type="protein sequence ID" value="ENSACCP00020020362.1"/>
    <property type="gene ID" value="ENSACCG00020014003.1"/>
</dbReference>
<dbReference type="GO" id="GO:0019068">
    <property type="term" value="P:virion assembly"/>
    <property type="evidence" value="ECO:0007669"/>
    <property type="project" value="InterPro"/>
</dbReference>
<evidence type="ECO:0000313" key="3">
    <source>
        <dbReference type="Ensembl" id="ENSACCP00020020362.1"/>
    </source>
</evidence>
<feature type="domain" description="Core shell protein Gag P30" evidence="2">
    <location>
        <begin position="63"/>
        <end position="192"/>
    </location>
</feature>
<dbReference type="InterPro" id="IPR050462">
    <property type="entry name" value="Retroviral_Gag-Pol_poly"/>
</dbReference>
<dbReference type="InParanoid" id="A0A663F7C0"/>
<evidence type="ECO:0000313" key="4">
    <source>
        <dbReference type="Proteomes" id="UP000472275"/>
    </source>
</evidence>
<dbReference type="Pfam" id="PF02093">
    <property type="entry name" value="Gag_p30"/>
    <property type="match status" value="1"/>
</dbReference>
<dbReference type="InterPro" id="IPR003036">
    <property type="entry name" value="Gag_P30"/>
</dbReference>
<accession>A0A663F7C0</accession>
<name>A0A663F7C0_AQUCH</name>
<keyword evidence="4" id="KW-1185">Reference proteome</keyword>
<proteinExistence type="predicted"/>
<evidence type="ECO:0000259" key="2">
    <source>
        <dbReference type="Pfam" id="PF02093"/>
    </source>
</evidence>
<dbReference type="Proteomes" id="UP000472275">
    <property type="component" value="Unassembled WGS sequence"/>
</dbReference>
<feature type="region of interest" description="Disordered" evidence="1">
    <location>
        <begin position="1"/>
        <end position="35"/>
    </location>
</feature>
<dbReference type="Gene3D" id="1.10.375.10">
    <property type="entry name" value="Human Immunodeficiency Virus Type 1 Capsid Protein"/>
    <property type="match status" value="1"/>
</dbReference>
<reference evidence="3" key="2">
    <citation type="submission" date="2025-09" db="UniProtKB">
        <authorList>
            <consortium name="Ensembl"/>
        </authorList>
    </citation>
    <scope>IDENTIFICATION</scope>
</reference>
<sequence>MIIGSQRAPPRTAPRNSDEREPMNSPVAGRTRAKQKEVIQAPLRQALGTEGVATIKVPFSIVDLNNWKIAAGSYRENPDQAAHAFETMIQTQDPDWKDIQVIMDVLFDSAERDMIRRAAKTQVEAQVDSGVLQGTVEQNFPSTDPKWDPNSLAQRRLLDQYKKWVLFGIRNAMPKAINMSKLYEIKQDRKEKAMGHSSVFVCAKFS</sequence>
<organism evidence="3 4">
    <name type="scientific">Aquila chrysaetos chrysaetos</name>
    <dbReference type="NCBI Taxonomy" id="223781"/>
    <lineage>
        <taxon>Eukaryota</taxon>
        <taxon>Metazoa</taxon>
        <taxon>Chordata</taxon>
        <taxon>Craniata</taxon>
        <taxon>Vertebrata</taxon>
        <taxon>Euteleostomi</taxon>
        <taxon>Archelosauria</taxon>
        <taxon>Archosauria</taxon>
        <taxon>Dinosauria</taxon>
        <taxon>Saurischia</taxon>
        <taxon>Theropoda</taxon>
        <taxon>Coelurosauria</taxon>
        <taxon>Aves</taxon>
        <taxon>Neognathae</taxon>
        <taxon>Neoaves</taxon>
        <taxon>Telluraves</taxon>
        <taxon>Accipitrimorphae</taxon>
        <taxon>Accipitriformes</taxon>
        <taxon>Accipitridae</taxon>
        <taxon>Accipitrinae</taxon>
        <taxon>Aquila</taxon>
    </lineage>
</organism>